<proteinExistence type="predicted"/>
<evidence type="ECO:0008006" key="4">
    <source>
        <dbReference type="Google" id="ProtNLM"/>
    </source>
</evidence>
<feature type="compositionally biased region" description="Low complexity" evidence="1">
    <location>
        <begin position="25"/>
        <end position="40"/>
    </location>
</feature>
<dbReference type="PROSITE" id="PS51318">
    <property type="entry name" value="TAT"/>
    <property type="match status" value="1"/>
</dbReference>
<gene>
    <name evidence="2" type="ORF">ACFQJC_00265</name>
</gene>
<dbReference type="InterPro" id="IPR006311">
    <property type="entry name" value="TAT_signal"/>
</dbReference>
<evidence type="ECO:0000313" key="2">
    <source>
        <dbReference type="EMBL" id="MFC7201937.1"/>
    </source>
</evidence>
<dbReference type="RefSeq" id="WP_390221241.1">
    <property type="nucleotide sequence ID" value="NZ_JBHTAA010000001.1"/>
</dbReference>
<sequence>MERTPTRRQFVAATGLTGAALLAGCTAPSSGGSSADTTTESMDDEMTEEPMGDETMTEETMTDDGMSAMDPMSAPRAEIDRFSEAAGTLMVRTDENGLPGPNEPVDFDHGPFITQGLGPDGEVVRYYNFDVQSTTPAPIYVLFREGEDTPVEGQLNVIDSIPGDDGYNDFWAVHTVTVPDDYEANTVTSLADIGDAGYEITETDMIVNCPVVPDGSTATMRYDDGDAGLVEGWYRGQIVSYFQFTEASLAMTDGSVPLSPIYVAFNVNPGEDGGGPPSGFVTEEGSEQTHNVVATLPDDSGYSPLWFVNIYDNADFGMVSDLGSATNAEQLASGAANVNCPIVSVE</sequence>
<name>A0ABD5Z9K9_9EURY</name>
<dbReference type="PROSITE" id="PS51257">
    <property type="entry name" value="PROKAR_LIPOPROTEIN"/>
    <property type="match status" value="1"/>
</dbReference>
<dbReference type="AlphaFoldDB" id="A0ABD5Z9K9"/>
<comment type="caution">
    <text evidence="2">The sequence shown here is derived from an EMBL/GenBank/DDBJ whole genome shotgun (WGS) entry which is preliminary data.</text>
</comment>
<feature type="compositionally biased region" description="Acidic residues" evidence="1">
    <location>
        <begin position="41"/>
        <end position="58"/>
    </location>
</feature>
<dbReference type="Proteomes" id="UP001596481">
    <property type="component" value="Unassembled WGS sequence"/>
</dbReference>
<accession>A0ABD5Z9K9</accession>
<reference evidence="2 3" key="1">
    <citation type="journal article" date="2019" name="Int. J. Syst. Evol. Microbiol.">
        <title>The Global Catalogue of Microorganisms (GCM) 10K type strain sequencing project: providing services to taxonomists for standard genome sequencing and annotation.</title>
        <authorList>
            <consortium name="The Broad Institute Genomics Platform"/>
            <consortium name="The Broad Institute Genome Sequencing Center for Infectious Disease"/>
            <person name="Wu L."/>
            <person name="Ma J."/>
        </authorList>
    </citation>
    <scope>NUCLEOTIDE SEQUENCE [LARGE SCALE GENOMIC DNA]</scope>
    <source>
        <strain evidence="2 3">DSM 29988</strain>
    </source>
</reference>
<organism evidence="2 3">
    <name type="scientific">Haloferax namakaokahaiae</name>
    <dbReference type="NCBI Taxonomy" id="1748331"/>
    <lineage>
        <taxon>Archaea</taxon>
        <taxon>Methanobacteriati</taxon>
        <taxon>Methanobacteriota</taxon>
        <taxon>Stenosarchaea group</taxon>
        <taxon>Halobacteria</taxon>
        <taxon>Halobacteriales</taxon>
        <taxon>Haloferacaceae</taxon>
        <taxon>Haloferax</taxon>
    </lineage>
</organism>
<protein>
    <recommendedName>
        <fullName evidence="4">Twin-arginine translocation signal domain-containing protein</fullName>
    </recommendedName>
</protein>
<feature type="region of interest" description="Disordered" evidence="1">
    <location>
        <begin position="25"/>
        <end position="58"/>
    </location>
</feature>
<evidence type="ECO:0000313" key="3">
    <source>
        <dbReference type="Proteomes" id="UP001596481"/>
    </source>
</evidence>
<dbReference type="EMBL" id="JBHTAA010000001">
    <property type="protein sequence ID" value="MFC7201937.1"/>
    <property type="molecule type" value="Genomic_DNA"/>
</dbReference>
<keyword evidence="3" id="KW-1185">Reference proteome</keyword>
<evidence type="ECO:0000256" key="1">
    <source>
        <dbReference type="SAM" id="MobiDB-lite"/>
    </source>
</evidence>